<evidence type="ECO:0000256" key="5">
    <source>
        <dbReference type="ARBA" id="ARBA00023125"/>
    </source>
</evidence>
<dbReference type="SMART" id="SM00430">
    <property type="entry name" value="HOLI"/>
    <property type="match status" value="1"/>
</dbReference>
<dbReference type="GO" id="GO:0000122">
    <property type="term" value="P:negative regulation of transcription by RNA polymerase II"/>
    <property type="evidence" value="ECO:0007669"/>
    <property type="project" value="TreeGrafter"/>
</dbReference>
<dbReference type="GO" id="GO:0030154">
    <property type="term" value="P:cell differentiation"/>
    <property type="evidence" value="ECO:0007669"/>
    <property type="project" value="TreeGrafter"/>
</dbReference>
<dbReference type="InterPro" id="IPR050234">
    <property type="entry name" value="Nuclear_hormone_rcpt_NR1"/>
</dbReference>
<keyword evidence="4" id="KW-0805">Transcription regulation</keyword>
<evidence type="ECO:0000313" key="12">
    <source>
        <dbReference type="Proteomes" id="UP000759131"/>
    </source>
</evidence>
<dbReference type="AlphaFoldDB" id="A0A7R9KD89"/>
<dbReference type="InterPro" id="IPR013088">
    <property type="entry name" value="Znf_NHR/GATA"/>
</dbReference>
<keyword evidence="8" id="KW-0539">Nucleus</keyword>
<dbReference type="EMBL" id="CAJPIZ010000004">
    <property type="protein sequence ID" value="CAG2099963.1"/>
    <property type="molecule type" value="Genomic_DNA"/>
</dbReference>
<reference evidence="11" key="1">
    <citation type="submission" date="2020-11" db="EMBL/GenBank/DDBJ databases">
        <authorList>
            <person name="Tran Van P."/>
        </authorList>
    </citation>
    <scope>NUCLEOTIDE SEQUENCE</scope>
</reference>
<dbReference type="GO" id="GO:0004879">
    <property type="term" value="F:nuclear receptor activity"/>
    <property type="evidence" value="ECO:0007669"/>
    <property type="project" value="TreeGrafter"/>
</dbReference>
<dbReference type="Pfam" id="PF00105">
    <property type="entry name" value="zf-C4"/>
    <property type="match status" value="1"/>
</dbReference>
<evidence type="ECO:0000256" key="3">
    <source>
        <dbReference type="ARBA" id="ARBA00022833"/>
    </source>
</evidence>
<dbReference type="SUPFAM" id="SSF48508">
    <property type="entry name" value="Nuclear receptor ligand-binding domain"/>
    <property type="match status" value="1"/>
</dbReference>
<keyword evidence="3" id="KW-0862">Zinc</keyword>
<keyword evidence="2" id="KW-0863">Zinc-finger</keyword>
<evidence type="ECO:0000259" key="10">
    <source>
        <dbReference type="PROSITE" id="PS51843"/>
    </source>
</evidence>
<dbReference type="InterPro" id="IPR001628">
    <property type="entry name" value="Znf_hrmn_rcpt"/>
</dbReference>
<dbReference type="GO" id="GO:0008270">
    <property type="term" value="F:zinc ion binding"/>
    <property type="evidence" value="ECO:0007669"/>
    <property type="project" value="UniProtKB-KW"/>
</dbReference>
<feature type="domain" description="Nuclear receptor" evidence="9">
    <location>
        <begin position="1"/>
        <end position="67"/>
    </location>
</feature>
<keyword evidence="7" id="KW-0675">Receptor</keyword>
<dbReference type="PROSITE" id="PS51843">
    <property type="entry name" value="NR_LBD"/>
    <property type="match status" value="1"/>
</dbReference>
<keyword evidence="5" id="KW-0238">DNA-binding</keyword>
<sequence length="379" mass="43728">MYGKHFGAISCESCKSFFRRNALKNSDLIICFFAGNCDVNIKTRKSCKKCRLSKCLAAGMKSKLFQCFQPKGTTKPIAKNVRQRTDSRQVITTYDDHSSASYNTSNSSHDCLNHDIIDYNVSQHVLENNNLDDSIISPNNTLMSVAPIIRPISDYNNIFNELEGNRLTELLSALKIIEYPIIAENKSLINSNILINECMDALNIMNKINENIFKDTVKLCKTLNAFQYVCQSDQIVLLKYSALEIAVLREVSCFNFEHNSWSIIMNNQLHTIPLDLLRDVPFISRKDSIDLFQCQQTFLQKLGLDWESDALIIDLLTAIILYNPNRPKLINKPFVEFNRKVYIHLLKRYLKMRYRSELLAKEKYTRLLVDLKHLTLLCD</sequence>
<evidence type="ECO:0000256" key="8">
    <source>
        <dbReference type="ARBA" id="ARBA00023242"/>
    </source>
</evidence>
<dbReference type="SUPFAM" id="SSF57716">
    <property type="entry name" value="Glucocorticoid receptor-like (DNA-binding domain)"/>
    <property type="match status" value="1"/>
</dbReference>
<feature type="non-terminal residue" evidence="11">
    <location>
        <position position="379"/>
    </location>
</feature>
<keyword evidence="1" id="KW-0479">Metal-binding</keyword>
<dbReference type="EMBL" id="OC854579">
    <property type="protein sequence ID" value="CAD7619533.1"/>
    <property type="molecule type" value="Genomic_DNA"/>
</dbReference>
<dbReference type="Gene3D" id="3.30.50.10">
    <property type="entry name" value="Erythroid Transcription Factor GATA-1, subunit A"/>
    <property type="match status" value="1"/>
</dbReference>
<evidence type="ECO:0000313" key="11">
    <source>
        <dbReference type="EMBL" id="CAD7619533.1"/>
    </source>
</evidence>
<dbReference type="GO" id="GO:0045944">
    <property type="term" value="P:positive regulation of transcription by RNA polymerase II"/>
    <property type="evidence" value="ECO:0007669"/>
    <property type="project" value="TreeGrafter"/>
</dbReference>
<evidence type="ECO:0000256" key="4">
    <source>
        <dbReference type="ARBA" id="ARBA00023015"/>
    </source>
</evidence>
<evidence type="ECO:0000259" key="9">
    <source>
        <dbReference type="PROSITE" id="PS51030"/>
    </source>
</evidence>
<dbReference type="InterPro" id="IPR000536">
    <property type="entry name" value="Nucl_hrmn_rcpt_lig-bd"/>
</dbReference>
<dbReference type="Proteomes" id="UP000759131">
    <property type="component" value="Unassembled WGS sequence"/>
</dbReference>
<dbReference type="PANTHER" id="PTHR24082">
    <property type="entry name" value="NUCLEAR HORMONE RECEPTOR"/>
    <property type="match status" value="1"/>
</dbReference>
<keyword evidence="6" id="KW-0804">Transcription</keyword>
<protein>
    <submittedName>
        <fullName evidence="11">Uncharacterized protein</fullName>
    </submittedName>
</protein>
<dbReference type="SMART" id="SM00399">
    <property type="entry name" value="ZnF_C4"/>
    <property type="match status" value="1"/>
</dbReference>
<evidence type="ECO:0000256" key="7">
    <source>
        <dbReference type="ARBA" id="ARBA00023170"/>
    </source>
</evidence>
<accession>A0A7R9KD89</accession>
<evidence type="ECO:0000256" key="6">
    <source>
        <dbReference type="ARBA" id="ARBA00023163"/>
    </source>
</evidence>
<gene>
    <name evidence="11" type="ORF">OSB1V03_LOCUS34</name>
</gene>
<dbReference type="Gene3D" id="1.10.565.10">
    <property type="entry name" value="Retinoid X Receptor"/>
    <property type="match status" value="1"/>
</dbReference>
<feature type="domain" description="NR LBD" evidence="10">
    <location>
        <begin position="172"/>
        <end position="379"/>
    </location>
</feature>
<dbReference type="GO" id="GO:0000978">
    <property type="term" value="F:RNA polymerase II cis-regulatory region sequence-specific DNA binding"/>
    <property type="evidence" value="ECO:0007669"/>
    <property type="project" value="TreeGrafter"/>
</dbReference>
<evidence type="ECO:0000256" key="2">
    <source>
        <dbReference type="ARBA" id="ARBA00022771"/>
    </source>
</evidence>
<dbReference type="PRINTS" id="PR00047">
    <property type="entry name" value="STROIDFINGER"/>
</dbReference>
<dbReference type="OrthoDB" id="6352325at2759"/>
<keyword evidence="12" id="KW-1185">Reference proteome</keyword>
<dbReference type="InterPro" id="IPR035500">
    <property type="entry name" value="NHR-like_dom_sf"/>
</dbReference>
<dbReference type="PROSITE" id="PS51030">
    <property type="entry name" value="NUCLEAR_REC_DBD_2"/>
    <property type="match status" value="1"/>
</dbReference>
<dbReference type="PANTHER" id="PTHR24082:SF283">
    <property type="entry name" value="NUCLEAR HORMONE RECEPTOR HR96"/>
    <property type="match status" value="1"/>
</dbReference>
<proteinExistence type="predicted"/>
<evidence type="ECO:0000256" key="1">
    <source>
        <dbReference type="ARBA" id="ARBA00022723"/>
    </source>
</evidence>
<name>A0A7R9KD89_9ACAR</name>
<organism evidence="11">
    <name type="scientific">Medioppia subpectinata</name>
    <dbReference type="NCBI Taxonomy" id="1979941"/>
    <lineage>
        <taxon>Eukaryota</taxon>
        <taxon>Metazoa</taxon>
        <taxon>Ecdysozoa</taxon>
        <taxon>Arthropoda</taxon>
        <taxon>Chelicerata</taxon>
        <taxon>Arachnida</taxon>
        <taxon>Acari</taxon>
        <taxon>Acariformes</taxon>
        <taxon>Sarcoptiformes</taxon>
        <taxon>Oribatida</taxon>
        <taxon>Brachypylina</taxon>
        <taxon>Oppioidea</taxon>
        <taxon>Oppiidae</taxon>
        <taxon>Medioppia</taxon>
    </lineage>
</organism>